<accession>A0ABQ4BM99</accession>
<sequence>MNDDRLDRLVRDADPYRPDLIDLRGAEHELLEEIMSTPVPLSQKRRYLVPIGAAAALVGVIGLGAVSRMQTDTDYKAGGPAVSASKPGLTLQATESSPRLLIDEPGWAPTDVSGFADHSGDIFWAKGDLVLDMTWYPASAYQSYYADRLHVSKPALGKAGDWQGNIFTYTEDKDYAIMLRPRDGIFVELRVSQGPWTKATFDALLPKIKQVDAKTWLAAMPAAIVTPDRIESSAREILADVPVPPGFDVGSLDGIGTNSKYHFGARVIGQVGCAWIAELQRAKNKDDDAAAEKATDAMGSSHDWQILKWMAGEGAWAQGFWQIADEVAGGHVPRDYRNDLECA</sequence>
<evidence type="ECO:0000313" key="3">
    <source>
        <dbReference type="Proteomes" id="UP000624709"/>
    </source>
</evidence>
<reference evidence="2 3" key="1">
    <citation type="submission" date="2021-01" db="EMBL/GenBank/DDBJ databases">
        <title>Whole genome shotgun sequence of Actinoplanes palleronii NBRC 14916.</title>
        <authorList>
            <person name="Komaki H."/>
            <person name="Tamura T."/>
        </authorList>
    </citation>
    <scope>NUCLEOTIDE SEQUENCE [LARGE SCALE GENOMIC DNA]</scope>
    <source>
        <strain evidence="2 3">NBRC 14916</strain>
    </source>
</reference>
<organism evidence="2 3">
    <name type="scientific">Actinoplanes palleronii</name>
    <dbReference type="NCBI Taxonomy" id="113570"/>
    <lineage>
        <taxon>Bacteria</taxon>
        <taxon>Bacillati</taxon>
        <taxon>Actinomycetota</taxon>
        <taxon>Actinomycetes</taxon>
        <taxon>Micromonosporales</taxon>
        <taxon>Micromonosporaceae</taxon>
        <taxon>Actinoplanes</taxon>
    </lineage>
</organism>
<dbReference type="RefSeq" id="WP_203829561.1">
    <property type="nucleotide sequence ID" value="NZ_BAAATY010000044.1"/>
</dbReference>
<protein>
    <submittedName>
        <fullName evidence="2">Uncharacterized protein</fullName>
    </submittedName>
</protein>
<keyword evidence="1" id="KW-1133">Transmembrane helix</keyword>
<name>A0ABQ4BM99_9ACTN</name>
<proteinExistence type="predicted"/>
<keyword evidence="1" id="KW-0812">Transmembrane</keyword>
<dbReference type="Proteomes" id="UP000624709">
    <property type="component" value="Unassembled WGS sequence"/>
</dbReference>
<keyword evidence="1" id="KW-0472">Membrane</keyword>
<comment type="caution">
    <text evidence="2">The sequence shown here is derived from an EMBL/GenBank/DDBJ whole genome shotgun (WGS) entry which is preliminary data.</text>
</comment>
<gene>
    <name evidence="2" type="ORF">Apa02nite_078680</name>
</gene>
<evidence type="ECO:0000256" key="1">
    <source>
        <dbReference type="SAM" id="Phobius"/>
    </source>
</evidence>
<keyword evidence="3" id="KW-1185">Reference proteome</keyword>
<feature type="transmembrane region" description="Helical" evidence="1">
    <location>
        <begin position="47"/>
        <end position="66"/>
    </location>
</feature>
<evidence type="ECO:0000313" key="2">
    <source>
        <dbReference type="EMBL" id="GIE71760.1"/>
    </source>
</evidence>
<dbReference type="EMBL" id="BOMS01000132">
    <property type="protein sequence ID" value="GIE71760.1"/>
    <property type="molecule type" value="Genomic_DNA"/>
</dbReference>